<reference evidence="8 9" key="1">
    <citation type="submission" date="2019-03" db="EMBL/GenBank/DDBJ databases">
        <title>Genomic Encyclopedia of Type Strains, Phase IV (KMG-IV): sequencing the most valuable type-strain genomes for metagenomic binning, comparative biology and taxonomic classification.</title>
        <authorList>
            <person name="Goeker M."/>
        </authorList>
    </citation>
    <scope>NUCLEOTIDE SEQUENCE [LARGE SCALE GENOMIC DNA]</scope>
    <source>
        <strain evidence="8 9">DSM 18792</strain>
    </source>
</reference>
<accession>A0A4R1RN20</accession>
<dbReference type="Pfam" id="PF00111">
    <property type="entry name" value="Fer2"/>
    <property type="match status" value="1"/>
</dbReference>
<evidence type="ECO:0000256" key="3">
    <source>
        <dbReference type="ARBA" id="ARBA00022723"/>
    </source>
</evidence>
<evidence type="ECO:0000313" key="8">
    <source>
        <dbReference type="EMBL" id="TCL67695.1"/>
    </source>
</evidence>
<dbReference type="GO" id="GO:0051537">
    <property type="term" value="F:2 iron, 2 sulfur cluster binding"/>
    <property type="evidence" value="ECO:0007669"/>
    <property type="project" value="UniProtKB-KW"/>
</dbReference>
<dbReference type="EMBL" id="SLUP01000002">
    <property type="protein sequence ID" value="TCL67695.1"/>
    <property type="molecule type" value="Genomic_DNA"/>
</dbReference>
<dbReference type="InterPro" id="IPR001041">
    <property type="entry name" value="2Fe-2S_ferredoxin-type"/>
</dbReference>
<comment type="cofactor">
    <cofactor evidence="6">
        <name>[2Fe-2S] cluster</name>
        <dbReference type="ChEBI" id="CHEBI:190135"/>
    </cofactor>
</comment>
<feature type="domain" description="2Fe-2S ferredoxin-type" evidence="7">
    <location>
        <begin position="41"/>
        <end position="90"/>
    </location>
</feature>
<evidence type="ECO:0000256" key="5">
    <source>
        <dbReference type="ARBA" id="ARBA00023014"/>
    </source>
</evidence>
<dbReference type="Gene3D" id="3.10.20.30">
    <property type="match status" value="1"/>
</dbReference>
<sequence length="109" mass="12271">MSYSVNIISTDNSVVKIPFKPNAYPNLMELIIDTYYEEIGECLGKGLCGTCHVKVVSGTMEDFMDSTEKQTLSNTYNSDSQSRLACQIMLTKQIDKMTFKIINDNILNL</sequence>
<keyword evidence="4" id="KW-0408">Iron</keyword>
<proteinExistence type="inferred from homology"/>
<dbReference type="InterPro" id="IPR001055">
    <property type="entry name" value="Adrenodoxin-like"/>
</dbReference>
<dbReference type="GO" id="GO:0009055">
    <property type="term" value="F:electron transfer activity"/>
    <property type="evidence" value="ECO:0007669"/>
    <property type="project" value="TreeGrafter"/>
</dbReference>
<gene>
    <name evidence="8" type="ORF">EV196_102255</name>
</gene>
<dbReference type="OrthoDB" id="9799640at2"/>
<keyword evidence="2" id="KW-0001">2Fe-2S</keyword>
<comment type="similarity">
    <text evidence="1">Belongs to the adrenodoxin/putidaredoxin family.</text>
</comment>
<dbReference type="GO" id="GO:0046872">
    <property type="term" value="F:metal ion binding"/>
    <property type="evidence" value="ECO:0007669"/>
    <property type="project" value="UniProtKB-KW"/>
</dbReference>
<keyword evidence="5" id="KW-0411">Iron-sulfur</keyword>
<protein>
    <submittedName>
        <fullName evidence="8">2Fe-2S ferredoxin</fullName>
    </submittedName>
</protein>
<dbReference type="InterPro" id="IPR036010">
    <property type="entry name" value="2Fe-2S_ferredoxin-like_sf"/>
</dbReference>
<keyword evidence="3" id="KW-0479">Metal-binding</keyword>
<evidence type="ECO:0000256" key="6">
    <source>
        <dbReference type="ARBA" id="ARBA00034078"/>
    </source>
</evidence>
<dbReference type="InterPro" id="IPR012675">
    <property type="entry name" value="Beta-grasp_dom_sf"/>
</dbReference>
<dbReference type="RefSeq" id="WP_132215489.1">
    <property type="nucleotide sequence ID" value="NZ_OX156936.1"/>
</dbReference>
<dbReference type="PANTHER" id="PTHR23426:SF65">
    <property type="entry name" value="FERREDOXIN-2, MITOCHONDRIAL"/>
    <property type="match status" value="1"/>
</dbReference>
<dbReference type="GO" id="GO:0140647">
    <property type="term" value="P:P450-containing electron transport chain"/>
    <property type="evidence" value="ECO:0007669"/>
    <property type="project" value="InterPro"/>
</dbReference>
<evidence type="ECO:0000259" key="7">
    <source>
        <dbReference type="Pfam" id="PF00111"/>
    </source>
</evidence>
<comment type="caution">
    <text evidence="8">The sequence shown here is derived from an EMBL/GenBank/DDBJ whole genome shotgun (WGS) entry which is preliminary data.</text>
</comment>
<evidence type="ECO:0000313" key="9">
    <source>
        <dbReference type="Proteomes" id="UP000295455"/>
    </source>
</evidence>
<dbReference type="SUPFAM" id="SSF54292">
    <property type="entry name" value="2Fe-2S ferredoxin-like"/>
    <property type="match status" value="1"/>
</dbReference>
<dbReference type="AlphaFoldDB" id="A0A4R1RN20"/>
<evidence type="ECO:0000256" key="1">
    <source>
        <dbReference type="ARBA" id="ARBA00010914"/>
    </source>
</evidence>
<dbReference type="Proteomes" id="UP000295455">
    <property type="component" value="Unassembled WGS sequence"/>
</dbReference>
<evidence type="ECO:0000256" key="4">
    <source>
        <dbReference type="ARBA" id="ARBA00023004"/>
    </source>
</evidence>
<evidence type="ECO:0000256" key="2">
    <source>
        <dbReference type="ARBA" id="ARBA00022714"/>
    </source>
</evidence>
<dbReference type="CDD" id="cd00207">
    <property type="entry name" value="fer2"/>
    <property type="match status" value="1"/>
</dbReference>
<organism evidence="8 9">
    <name type="scientific">Mariniflexile fucanivorans</name>
    <dbReference type="NCBI Taxonomy" id="264023"/>
    <lineage>
        <taxon>Bacteria</taxon>
        <taxon>Pseudomonadati</taxon>
        <taxon>Bacteroidota</taxon>
        <taxon>Flavobacteriia</taxon>
        <taxon>Flavobacteriales</taxon>
        <taxon>Flavobacteriaceae</taxon>
        <taxon>Mariniflexile</taxon>
    </lineage>
</organism>
<name>A0A4R1RN20_9FLAO</name>
<dbReference type="PANTHER" id="PTHR23426">
    <property type="entry name" value="FERREDOXIN/ADRENODOXIN"/>
    <property type="match status" value="1"/>
</dbReference>
<keyword evidence="9" id="KW-1185">Reference proteome</keyword>